<evidence type="ECO:0000313" key="2">
    <source>
        <dbReference type="Proteomes" id="UP001145742"/>
    </source>
</evidence>
<comment type="caution">
    <text evidence="1">The sequence shown here is derived from an EMBL/GenBank/DDBJ whole genome shotgun (WGS) entry which is preliminary data.</text>
</comment>
<evidence type="ECO:0000313" key="1">
    <source>
        <dbReference type="EMBL" id="KAJ7413815.1"/>
    </source>
</evidence>
<organism evidence="1 2">
    <name type="scientific">Willisornis vidua</name>
    <name type="common">Xingu scale-backed antbird</name>
    <dbReference type="NCBI Taxonomy" id="1566151"/>
    <lineage>
        <taxon>Eukaryota</taxon>
        <taxon>Metazoa</taxon>
        <taxon>Chordata</taxon>
        <taxon>Craniata</taxon>
        <taxon>Vertebrata</taxon>
        <taxon>Euteleostomi</taxon>
        <taxon>Archelosauria</taxon>
        <taxon>Archosauria</taxon>
        <taxon>Dinosauria</taxon>
        <taxon>Saurischia</taxon>
        <taxon>Theropoda</taxon>
        <taxon>Coelurosauria</taxon>
        <taxon>Aves</taxon>
        <taxon>Neognathae</taxon>
        <taxon>Neoaves</taxon>
        <taxon>Telluraves</taxon>
        <taxon>Australaves</taxon>
        <taxon>Passeriformes</taxon>
        <taxon>Thamnophilidae</taxon>
        <taxon>Willisornis</taxon>
    </lineage>
</organism>
<dbReference type="PANTHER" id="PTHR33332">
    <property type="entry name" value="REVERSE TRANSCRIPTASE DOMAIN-CONTAINING PROTEIN"/>
    <property type="match status" value="1"/>
</dbReference>
<proteinExistence type="predicted"/>
<accession>A0ABQ9D3H0</accession>
<dbReference type="Proteomes" id="UP001145742">
    <property type="component" value="Unassembled WGS sequence"/>
</dbReference>
<sequence length="69" mass="8085">MGLWVLVDERLDMSQQCAFAVQKVNFDMGCIRRSSEVILPPYSALVRHHLEYCNEPWGPQHRKDVELLE</sequence>
<dbReference type="EMBL" id="WHWB01034117">
    <property type="protein sequence ID" value="KAJ7413815.1"/>
    <property type="molecule type" value="Genomic_DNA"/>
</dbReference>
<reference evidence="1" key="1">
    <citation type="submission" date="2019-10" db="EMBL/GenBank/DDBJ databases">
        <authorList>
            <person name="Soares A.E.R."/>
            <person name="Aleixo A."/>
            <person name="Schneider P."/>
            <person name="Miyaki C.Y."/>
            <person name="Schneider M.P."/>
            <person name="Mello C."/>
            <person name="Vasconcelos A.T.R."/>
        </authorList>
    </citation>
    <scope>NUCLEOTIDE SEQUENCE</scope>
    <source>
        <tissue evidence="1">Muscle</tissue>
    </source>
</reference>
<keyword evidence="2" id="KW-1185">Reference proteome</keyword>
<gene>
    <name evidence="1" type="ORF">WISP_88148</name>
</gene>
<protein>
    <submittedName>
        <fullName evidence="1">Uncharacterized protein</fullName>
    </submittedName>
</protein>
<name>A0ABQ9D3H0_9PASS</name>